<dbReference type="GO" id="GO:0051537">
    <property type="term" value="F:2 iron, 2 sulfur cluster binding"/>
    <property type="evidence" value="ECO:0007669"/>
    <property type="project" value="UniProtKB-KW"/>
</dbReference>
<dbReference type="GO" id="GO:0005829">
    <property type="term" value="C:cytosol"/>
    <property type="evidence" value="ECO:0007669"/>
    <property type="project" value="TreeGrafter"/>
</dbReference>
<evidence type="ECO:0000256" key="6">
    <source>
        <dbReference type="ARBA" id="ARBA00034078"/>
    </source>
</evidence>
<dbReference type="GO" id="GO:0140647">
    <property type="term" value="P:P450-containing electron transport chain"/>
    <property type="evidence" value="ECO:0007669"/>
    <property type="project" value="InterPro"/>
</dbReference>
<comment type="cofactor">
    <cofactor evidence="6">
        <name>[2Fe-2S] cluster</name>
        <dbReference type="ChEBI" id="CHEBI:190135"/>
    </cofactor>
</comment>
<dbReference type="InterPro" id="IPR036010">
    <property type="entry name" value="2Fe-2S_ferredoxin-like_sf"/>
</dbReference>
<evidence type="ECO:0000259" key="7">
    <source>
        <dbReference type="PROSITE" id="PS51085"/>
    </source>
</evidence>
<dbReference type="GO" id="GO:0009055">
    <property type="term" value="F:electron transfer activity"/>
    <property type="evidence" value="ECO:0007669"/>
    <property type="project" value="TreeGrafter"/>
</dbReference>
<dbReference type="PANTHER" id="PTHR23426:SF65">
    <property type="entry name" value="FERREDOXIN-2, MITOCHONDRIAL"/>
    <property type="match status" value="1"/>
</dbReference>
<dbReference type="Pfam" id="PF00111">
    <property type="entry name" value="Fer2"/>
    <property type="match status" value="1"/>
</dbReference>
<evidence type="ECO:0000256" key="5">
    <source>
        <dbReference type="ARBA" id="ARBA00023014"/>
    </source>
</evidence>
<accession>A0A2A5CFQ1</accession>
<evidence type="ECO:0000313" key="8">
    <source>
        <dbReference type="EMBL" id="PCJ42583.1"/>
    </source>
</evidence>
<keyword evidence="4" id="KW-0408">Iron</keyword>
<dbReference type="Gene3D" id="3.10.20.30">
    <property type="match status" value="1"/>
</dbReference>
<dbReference type="GO" id="GO:0046872">
    <property type="term" value="F:metal ion binding"/>
    <property type="evidence" value="ECO:0007669"/>
    <property type="project" value="UniProtKB-KW"/>
</dbReference>
<dbReference type="InterPro" id="IPR001055">
    <property type="entry name" value="Adrenodoxin-like"/>
</dbReference>
<proteinExistence type="inferred from homology"/>
<dbReference type="Proteomes" id="UP000228987">
    <property type="component" value="Unassembled WGS sequence"/>
</dbReference>
<comment type="caution">
    <text evidence="8">The sequence shown here is derived from an EMBL/GenBank/DDBJ whole genome shotgun (WGS) entry which is preliminary data.</text>
</comment>
<keyword evidence="3" id="KW-0479">Metal-binding</keyword>
<dbReference type="EMBL" id="NVWI01000002">
    <property type="protein sequence ID" value="PCJ42583.1"/>
    <property type="molecule type" value="Genomic_DNA"/>
</dbReference>
<dbReference type="PROSITE" id="PS51085">
    <property type="entry name" value="2FE2S_FER_2"/>
    <property type="match status" value="1"/>
</dbReference>
<dbReference type="InterPro" id="IPR012675">
    <property type="entry name" value="Beta-grasp_dom_sf"/>
</dbReference>
<evidence type="ECO:0000313" key="9">
    <source>
        <dbReference type="Proteomes" id="UP000228987"/>
    </source>
</evidence>
<reference evidence="9" key="1">
    <citation type="submission" date="2017-08" db="EMBL/GenBank/DDBJ databases">
        <title>A dynamic microbial community with high functional redundancy inhabits the cold, oxic subseafloor aquifer.</title>
        <authorList>
            <person name="Tully B.J."/>
            <person name="Wheat C.G."/>
            <person name="Glazer B.T."/>
            <person name="Huber J.A."/>
        </authorList>
    </citation>
    <scope>NUCLEOTIDE SEQUENCE [LARGE SCALE GENOMIC DNA]</scope>
</reference>
<dbReference type="PANTHER" id="PTHR23426">
    <property type="entry name" value="FERREDOXIN/ADRENODOXIN"/>
    <property type="match status" value="1"/>
</dbReference>
<organism evidence="8 9">
    <name type="scientific">SAR86 cluster bacterium</name>
    <dbReference type="NCBI Taxonomy" id="2030880"/>
    <lineage>
        <taxon>Bacteria</taxon>
        <taxon>Pseudomonadati</taxon>
        <taxon>Pseudomonadota</taxon>
        <taxon>Gammaproteobacteria</taxon>
        <taxon>SAR86 cluster</taxon>
    </lineage>
</organism>
<dbReference type="AlphaFoldDB" id="A0A2A5CFQ1"/>
<gene>
    <name evidence="8" type="ORF">COA71_03465</name>
</gene>
<dbReference type="InterPro" id="IPR018298">
    <property type="entry name" value="Adrenodoxin_Fe-S_BS"/>
</dbReference>
<feature type="domain" description="2Fe-2S ferredoxin-type" evidence="7">
    <location>
        <begin position="2"/>
        <end position="105"/>
    </location>
</feature>
<evidence type="ECO:0000256" key="3">
    <source>
        <dbReference type="ARBA" id="ARBA00022723"/>
    </source>
</evidence>
<comment type="similarity">
    <text evidence="1">Belongs to the adrenodoxin/putidaredoxin family.</text>
</comment>
<dbReference type="CDD" id="cd00207">
    <property type="entry name" value="fer2"/>
    <property type="match status" value="1"/>
</dbReference>
<dbReference type="SUPFAM" id="SSF54292">
    <property type="entry name" value="2Fe-2S ferredoxin-like"/>
    <property type="match status" value="1"/>
</dbReference>
<dbReference type="PRINTS" id="PR00355">
    <property type="entry name" value="ADRENODOXIN"/>
</dbReference>
<name>A0A2A5CFQ1_9GAMM</name>
<keyword evidence="5" id="KW-0411">Iron-sulfur</keyword>
<evidence type="ECO:0000256" key="4">
    <source>
        <dbReference type="ARBA" id="ARBA00023004"/>
    </source>
</evidence>
<dbReference type="InterPro" id="IPR001041">
    <property type="entry name" value="2Fe-2S_ferredoxin-type"/>
</dbReference>
<sequence length="106" mass="11523">MPLVKYVSHDGVTNEIEVPSGTSVMQGAVDNMLDGIIAECGGSCSCATCHCYIDEAWLDKIPPASEMEKDMLECVLEPQDNSRLSCQINVTDELDGLVIKLPESQF</sequence>
<evidence type="ECO:0000256" key="1">
    <source>
        <dbReference type="ARBA" id="ARBA00010914"/>
    </source>
</evidence>
<keyword evidence="2" id="KW-0001">2Fe-2S</keyword>
<dbReference type="PROSITE" id="PS00814">
    <property type="entry name" value="ADX"/>
    <property type="match status" value="1"/>
</dbReference>
<protein>
    <submittedName>
        <fullName evidence="8">(2Fe-2S)-binding protein</fullName>
    </submittedName>
</protein>
<evidence type="ECO:0000256" key="2">
    <source>
        <dbReference type="ARBA" id="ARBA00022714"/>
    </source>
</evidence>